<dbReference type="AlphaFoldDB" id="A0A511R4F5"/>
<evidence type="ECO:0000313" key="4">
    <source>
        <dbReference type="Proteomes" id="UP000321197"/>
    </source>
</evidence>
<dbReference type="EMBL" id="BJXL01000060">
    <property type="protein sequence ID" value="GEM83772.1"/>
    <property type="molecule type" value="Genomic_DNA"/>
</dbReference>
<comment type="caution">
    <text evidence="3">The sequence shown here is derived from an EMBL/GenBank/DDBJ whole genome shotgun (WGS) entry which is preliminary data.</text>
</comment>
<feature type="domain" description="DUF418" evidence="2">
    <location>
        <begin position="201"/>
        <end position="334"/>
    </location>
</feature>
<feature type="transmembrane region" description="Helical" evidence="1">
    <location>
        <begin position="119"/>
        <end position="137"/>
    </location>
</feature>
<feature type="transmembrane region" description="Helical" evidence="1">
    <location>
        <begin position="270"/>
        <end position="289"/>
    </location>
</feature>
<reference evidence="3 4" key="1">
    <citation type="submission" date="2019-07" db="EMBL/GenBank/DDBJ databases">
        <title>Whole genome shotgun sequence of Meiothermus hypogaeus NBRC 106114.</title>
        <authorList>
            <person name="Hosoyama A."/>
            <person name="Uohara A."/>
            <person name="Ohji S."/>
            <person name="Ichikawa N."/>
        </authorList>
    </citation>
    <scope>NUCLEOTIDE SEQUENCE [LARGE SCALE GENOMIC DNA]</scope>
    <source>
        <strain evidence="3 4">NBRC 106114</strain>
    </source>
</reference>
<keyword evidence="1" id="KW-0812">Transmembrane</keyword>
<feature type="transmembrane region" description="Helical" evidence="1">
    <location>
        <begin position="203"/>
        <end position="220"/>
    </location>
</feature>
<protein>
    <submittedName>
        <fullName evidence="3">Transporter</fullName>
    </submittedName>
</protein>
<feature type="transmembrane region" description="Helical" evidence="1">
    <location>
        <begin position="172"/>
        <end position="191"/>
    </location>
</feature>
<dbReference type="PANTHER" id="PTHR30590:SF2">
    <property type="entry name" value="INNER MEMBRANE PROTEIN"/>
    <property type="match status" value="1"/>
</dbReference>
<feature type="transmembrane region" description="Helical" evidence="1">
    <location>
        <begin position="76"/>
        <end position="107"/>
    </location>
</feature>
<keyword evidence="1" id="KW-0472">Membrane</keyword>
<sequence>MGILAVNLEHLAGVGLYASRHGVSESYILGREVLAFFFSGKFYTIFSILFGLGLALQYQRFVAAGLDALSLLRRRLGWLLGLGALHGIFLFDGDILGTYAILGLFALRYLGQTQRPWNIARFLLAGYVLMWWFSTSLRAQMPAVGSDEVFAHGSFREVSGVRLETWLYNTPLASLVFGAELVGLFLLGMYLAPRWQTFGPATLWRVVAVGLLVGIPVNLYNAQHPDLQPLRGLGGLAFALVYVALFRLFWPRLGWLHNLQYAGRMPLSNYLLQSAVMSTVFYGYGLGLYGQVHPLWFPLIAVGFVALQVILSRWWLGRFGRGPLEALWRSFTYRVGPRA</sequence>
<accession>A0A511R4F5</accession>
<dbReference type="Pfam" id="PF04235">
    <property type="entry name" value="DUF418"/>
    <property type="match status" value="1"/>
</dbReference>
<dbReference type="InterPro" id="IPR007349">
    <property type="entry name" value="DUF418"/>
</dbReference>
<organism evidence="3 4">
    <name type="scientific">Meiothermus hypogaeus NBRC 106114</name>
    <dbReference type="NCBI Taxonomy" id="1227553"/>
    <lineage>
        <taxon>Bacteria</taxon>
        <taxon>Thermotogati</taxon>
        <taxon>Deinococcota</taxon>
        <taxon>Deinococci</taxon>
        <taxon>Thermales</taxon>
        <taxon>Thermaceae</taxon>
        <taxon>Meiothermus</taxon>
    </lineage>
</organism>
<dbReference type="Proteomes" id="UP000321197">
    <property type="component" value="Unassembled WGS sequence"/>
</dbReference>
<feature type="transmembrane region" description="Helical" evidence="1">
    <location>
        <begin position="295"/>
        <end position="316"/>
    </location>
</feature>
<evidence type="ECO:0000256" key="1">
    <source>
        <dbReference type="SAM" id="Phobius"/>
    </source>
</evidence>
<dbReference type="PANTHER" id="PTHR30590">
    <property type="entry name" value="INNER MEMBRANE PROTEIN"/>
    <property type="match status" value="1"/>
</dbReference>
<proteinExistence type="predicted"/>
<gene>
    <name evidence="3" type="primary">yxaH</name>
    <name evidence="3" type="ORF">MHY01S_19380</name>
</gene>
<name>A0A511R4F5_9DEIN</name>
<dbReference type="InterPro" id="IPR052529">
    <property type="entry name" value="Bact_Transport_Assoc"/>
</dbReference>
<evidence type="ECO:0000259" key="2">
    <source>
        <dbReference type="Pfam" id="PF04235"/>
    </source>
</evidence>
<keyword evidence="1" id="KW-1133">Transmembrane helix</keyword>
<evidence type="ECO:0000313" key="3">
    <source>
        <dbReference type="EMBL" id="GEM83772.1"/>
    </source>
</evidence>
<feature type="transmembrane region" description="Helical" evidence="1">
    <location>
        <begin position="232"/>
        <end position="250"/>
    </location>
</feature>
<feature type="transmembrane region" description="Helical" evidence="1">
    <location>
        <begin position="33"/>
        <end position="56"/>
    </location>
</feature>